<name>A0AAV4Q4T5_9ARAC</name>
<dbReference type="EMBL" id="BPLQ01003773">
    <property type="protein sequence ID" value="GIY03116.1"/>
    <property type="molecule type" value="Genomic_DNA"/>
</dbReference>
<dbReference type="AlphaFoldDB" id="A0AAV4Q4T5"/>
<comment type="caution">
    <text evidence="1">The sequence shown here is derived from an EMBL/GenBank/DDBJ whole genome shotgun (WGS) entry which is preliminary data.</text>
</comment>
<dbReference type="Proteomes" id="UP001054837">
    <property type="component" value="Unassembled WGS sequence"/>
</dbReference>
<gene>
    <name evidence="1" type="ORF">CDAR_88501</name>
</gene>
<evidence type="ECO:0000313" key="1">
    <source>
        <dbReference type="EMBL" id="GIY03116.1"/>
    </source>
</evidence>
<sequence length="128" mass="14702">MTCDLFLERKKDINKRHLGGSELSYSIEFKALRSVWLKVCVEDGINNSFGGEKKLLYSDMSAAERGSDIEIRVRFAFLFLQQCKQKGDQLQSFSKQTVLLDCLVLSIHFWRRAPSRILIRGKVGDLNT</sequence>
<accession>A0AAV4Q4T5</accession>
<organism evidence="1 2">
    <name type="scientific">Caerostris darwini</name>
    <dbReference type="NCBI Taxonomy" id="1538125"/>
    <lineage>
        <taxon>Eukaryota</taxon>
        <taxon>Metazoa</taxon>
        <taxon>Ecdysozoa</taxon>
        <taxon>Arthropoda</taxon>
        <taxon>Chelicerata</taxon>
        <taxon>Arachnida</taxon>
        <taxon>Araneae</taxon>
        <taxon>Araneomorphae</taxon>
        <taxon>Entelegynae</taxon>
        <taxon>Araneoidea</taxon>
        <taxon>Araneidae</taxon>
        <taxon>Caerostris</taxon>
    </lineage>
</organism>
<keyword evidence="2" id="KW-1185">Reference proteome</keyword>
<reference evidence="1 2" key="1">
    <citation type="submission" date="2021-06" db="EMBL/GenBank/DDBJ databases">
        <title>Caerostris darwini draft genome.</title>
        <authorList>
            <person name="Kono N."/>
            <person name="Arakawa K."/>
        </authorList>
    </citation>
    <scope>NUCLEOTIDE SEQUENCE [LARGE SCALE GENOMIC DNA]</scope>
</reference>
<protein>
    <submittedName>
        <fullName evidence="1">Uncharacterized protein</fullName>
    </submittedName>
</protein>
<evidence type="ECO:0000313" key="2">
    <source>
        <dbReference type="Proteomes" id="UP001054837"/>
    </source>
</evidence>
<proteinExistence type="predicted"/>